<comment type="caution">
    <text evidence="1">The sequence shown here is derived from an EMBL/GenBank/DDBJ whole genome shotgun (WGS) entry which is preliminary data.</text>
</comment>
<evidence type="ECO:0000313" key="2">
    <source>
        <dbReference type="Proteomes" id="UP000050326"/>
    </source>
</evidence>
<keyword evidence="2" id="KW-1185">Reference proteome</keyword>
<dbReference type="AlphaFoldDB" id="A0A0P8WC48"/>
<reference evidence="1 2" key="1">
    <citation type="submission" date="2015-09" db="EMBL/GenBank/DDBJ databases">
        <title>Genome sequence of Oxobacter pfennigii DSM 3222.</title>
        <authorList>
            <person name="Poehlein A."/>
            <person name="Bengelsdorf F.R."/>
            <person name="Schiel-Bengelsdorf B."/>
            <person name="Duerre P."/>
            <person name="Daniel R."/>
        </authorList>
    </citation>
    <scope>NUCLEOTIDE SEQUENCE [LARGE SCALE GENOMIC DNA]</scope>
    <source>
        <strain evidence="1 2">DSM 3222</strain>
    </source>
</reference>
<protein>
    <submittedName>
        <fullName evidence="1">Uncharacterized protein</fullName>
    </submittedName>
</protein>
<dbReference type="EMBL" id="LKET01000026">
    <property type="protein sequence ID" value="KPU45302.1"/>
    <property type="molecule type" value="Genomic_DNA"/>
</dbReference>
<accession>A0A0P8WC48</accession>
<proteinExistence type="predicted"/>
<gene>
    <name evidence="1" type="ORF">OXPF_11950</name>
</gene>
<sequence length="71" mass="7837">MVQTGIEYILKEAPIGYLKSGCSAVKRSFKWASLANLGGTAEDNLSSYAGRKVFYIRFIILTLIYGGNKNE</sequence>
<dbReference type="Proteomes" id="UP000050326">
    <property type="component" value="Unassembled WGS sequence"/>
</dbReference>
<dbReference type="STRING" id="36849.OXPF_11950"/>
<organism evidence="1 2">
    <name type="scientific">Oxobacter pfennigii</name>
    <dbReference type="NCBI Taxonomy" id="36849"/>
    <lineage>
        <taxon>Bacteria</taxon>
        <taxon>Bacillati</taxon>
        <taxon>Bacillota</taxon>
        <taxon>Clostridia</taxon>
        <taxon>Eubacteriales</taxon>
        <taxon>Clostridiaceae</taxon>
        <taxon>Oxobacter</taxon>
    </lineage>
</organism>
<evidence type="ECO:0000313" key="1">
    <source>
        <dbReference type="EMBL" id="KPU45302.1"/>
    </source>
</evidence>
<name>A0A0P8WC48_9CLOT</name>